<comment type="subcellular location">
    <subcellularLocation>
        <location evidence="1">Nucleus</location>
    </subcellularLocation>
</comment>
<dbReference type="Proteomes" id="UP001286313">
    <property type="component" value="Unassembled WGS sequence"/>
</dbReference>
<feature type="region of interest" description="Disordered" evidence="7">
    <location>
        <begin position="112"/>
        <end position="145"/>
    </location>
</feature>
<dbReference type="InterPro" id="IPR006751">
    <property type="entry name" value="TAFII55_prot_cons_reg"/>
</dbReference>
<dbReference type="Pfam" id="PF04658">
    <property type="entry name" value="TAFII55_N"/>
    <property type="match status" value="1"/>
</dbReference>
<dbReference type="GO" id="GO:0051123">
    <property type="term" value="P:RNA polymerase II preinitiation complex assembly"/>
    <property type="evidence" value="ECO:0007669"/>
    <property type="project" value="TreeGrafter"/>
</dbReference>
<feature type="region of interest" description="Disordered" evidence="7">
    <location>
        <begin position="214"/>
        <end position="338"/>
    </location>
</feature>
<sequence length="407" mass="45747">MNRNIKGRMARPPGSLGAELENQFILRLPPAQGATLRDAIRQGQTNIKDRLAIQLDFTNDKDDMRNGVITFDTIMYKARLMDMPTILETWKSIDGKNFYKAADVCQMLMVREEEDPPEEEQDPKKKRRDPNKVDKKYLWPHGYTPPLKNVRKRRFRKTLRKKNLDLPEIEKEVKRLLRTDNEATNIRWEVIREEDEKKNNADTNLSSSNLDEQLFGGALSSSDDEVGPTINIVDEDEDSRVSVDDSRFSESYLNEEGSSPPGKASSSSTPLNFSGMFRNEGEASTSSKVLTPSPSKSSSSKAVRAPTSGKASRTPSKKSSSGAGSHGRALEEVAHSSEGTNKLYARLSALENEMTSLTAQHAAQEAEIASIENLALKQRFLSKLADIETHIREKEYEIDEVRAQLRE</sequence>
<dbReference type="PANTHER" id="PTHR12228:SF0">
    <property type="entry name" value="TATA-BOX BINDING PROTEIN ASSOCIATED FACTOR 7"/>
    <property type="match status" value="1"/>
</dbReference>
<keyword evidence="4" id="KW-0804">Transcription</keyword>
<gene>
    <name evidence="9" type="ORF">Pcinc_025594</name>
</gene>
<evidence type="ECO:0000256" key="2">
    <source>
        <dbReference type="ARBA" id="ARBA00009368"/>
    </source>
</evidence>
<feature type="compositionally biased region" description="Low complexity" evidence="7">
    <location>
        <begin position="284"/>
        <end position="301"/>
    </location>
</feature>
<evidence type="ECO:0000256" key="5">
    <source>
        <dbReference type="ARBA" id="ARBA00023242"/>
    </source>
</evidence>
<dbReference type="GO" id="GO:0016251">
    <property type="term" value="F:RNA polymerase II general transcription initiation factor activity"/>
    <property type="evidence" value="ECO:0007669"/>
    <property type="project" value="TreeGrafter"/>
</dbReference>
<comment type="similarity">
    <text evidence="2">Belongs to the TAF7 family.</text>
</comment>
<evidence type="ECO:0000256" key="3">
    <source>
        <dbReference type="ARBA" id="ARBA00023015"/>
    </source>
</evidence>
<keyword evidence="5" id="KW-0539">Nucleus</keyword>
<evidence type="ECO:0000259" key="8">
    <source>
        <dbReference type="SMART" id="SM01370"/>
    </source>
</evidence>
<evidence type="ECO:0000256" key="6">
    <source>
        <dbReference type="SAM" id="Coils"/>
    </source>
</evidence>
<dbReference type="PANTHER" id="PTHR12228">
    <property type="entry name" value="TRANSCRIPTION INITIATION FACTOR TFIID 55 KD SUBUNIT-RELATED"/>
    <property type="match status" value="1"/>
</dbReference>
<dbReference type="EMBL" id="JAWQEG010002895">
    <property type="protein sequence ID" value="KAK3869066.1"/>
    <property type="molecule type" value="Genomic_DNA"/>
</dbReference>
<name>A0AAE1F8H0_PETCI</name>
<reference evidence="9" key="1">
    <citation type="submission" date="2023-10" db="EMBL/GenBank/DDBJ databases">
        <title>Genome assemblies of two species of porcelain crab, Petrolisthes cinctipes and Petrolisthes manimaculis (Anomura: Porcellanidae).</title>
        <authorList>
            <person name="Angst P."/>
        </authorList>
    </citation>
    <scope>NUCLEOTIDE SEQUENCE</scope>
    <source>
        <strain evidence="9">PB745_01</strain>
        <tissue evidence="9">Gill</tissue>
    </source>
</reference>
<evidence type="ECO:0000256" key="1">
    <source>
        <dbReference type="ARBA" id="ARBA00004123"/>
    </source>
</evidence>
<feature type="compositionally biased region" description="Basic and acidic residues" evidence="7">
    <location>
        <begin position="239"/>
        <end position="248"/>
    </location>
</feature>
<protein>
    <recommendedName>
        <fullName evidence="8">TAFII55 protein conserved region domain-containing protein</fullName>
    </recommendedName>
</protein>
<keyword evidence="10" id="KW-1185">Reference proteome</keyword>
<feature type="compositionally biased region" description="Low complexity" evidence="7">
    <location>
        <begin position="257"/>
        <end position="268"/>
    </location>
</feature>
<organism evidence="9 10">
    <name type="scientific">Petrolisthes cinctipes</name>
    <name type="common">Flat porcelain crab</name>
    <dbReference type="NCBI Taxonomy" id="88211"/>
    <lineage>
        <taxon>Eukaryota</taxon>
        <taxon>Metazoa</taxon>
        <taxon>Ecdysozoa</taxon>
        <taxon>Arthropoda</taxon>
        <taxon>Crustacea</taxon>
        <taxon>Multicrustacea</taxon>
        <taxon>Malacostraca</taxon>
        <taxon>Eumalacostraca</taxon>
        <taxon>Eucarida</taxon>
        <taxon>Decapoda</taxon>
        <taxon>Pleocyemata</taxon>
        <taxon>Anomura</taxon>
        <taxon>Galatheoidea</taxon>
        <taxon>Porcellanidae</taxon>
        <taxon>Petrolisthes</taxon>
    </lineage>
</organism>
<accession>A0AAE1F8H0</accession>
<dbReference type="SMART" id="SM01370">
    <property type="entry name" value="TAFII55_N"/>
    <property type="match status" value="1"/>
</dbReference>
<dbReference type="CDD" id="cd08047">
    <property type="entry name" value="TAF7"/>
    <property type="match status" value="1"/>
</dbReference>
<feature type="coiled-coil region" evidence="6">
    <location>
        <begin position="340"/>
        <end position="404"/>
    </location>
</feature>
<dbReference type="GO" id="GO:0005669">
    <property type="term" value="C:transcription factor TFIID complex"/>
    <property type="evidence" value="ECO:0007669"/>
    <property type="project" value="InterPro"/>
</dbReference>
<feature type="compositionally biased region" description="Acidic residues" evidence="7">
    <location>
        <begin position="112"/>
        <end position="121"/>
    </location>
</feature>
<keyword evidence="3" id="KW-0805">Transcription regulation</keyword>
<dbReference type="InterPro" id="IPR037817">
    <property type="entry name" value="TAF7"/>
</dbReference>
<evidence type="ECO:0000256" key="7">
    <source>
        <dbReference type="SAM" id="MobiDB-lite"/>
    </source>
</evidence>
<feature type="domain" description="TAFII55 protein conserved region" evidence="8">
    <location>
        <begin position="20"/>
        <end position="185"/>
    </location>
</feature>
<evidence type="ECO:0000313" key="10">
    <source>
        <dbReference type="Proteomes" id="UP001286313"/>
    </source>
</evidence>
<evidence type="ECO:0000256" key="4">
    <source>
        <dbReference type="ARBA" id="ARBA00023163"/>
    </source>
</evidence>
<proteinExistence type="inferred from homology"/>
<dbReference type="AlphaFoldDB" id="A0AAE1F8H0"/>
<evidence type="ECO:0000313" key="9">
    <source>
        <dbReference type="EMBL" id="KAK3869066.1"/>
    </source>
</evidence>
<comment type="caution">
    <text evidence="9">The sequence shown here is derived from an EMBL/GenBank/DDBJ whole genome shotgun (WGS) entry which is preliminary data.</text>
</comment>
<keyword evidence="6" id="KW-0175">Coiled coil</keyword>